<keyword evidence="9 13" id="KW-0496">Mitochondrion</keyword>
<feature type="transmembrane region" description="Helical" evidence="9">
    <location>
        <begin position="214"/>
        <end position="233"/>
    </location>
</feature>
<feature type="transmembrane region" description="Helical" evidence="9">
    <location>
        <begin position="463"/>
        <end position="485"/>
    </location>
</feature>
<evidence type="ECO:0000313" key="13">
    <source>
        <dbReference type="EMBL" id="QNP08664.1"/>
    </source>
</evidence>
<evidence type="ECO:0000259" key="11">
    <source>
        <dbReference type="Pfam" id="PF00361"/>
    </source>
</evidence>
<dbReference type="GO" id="GO:0042773">
    <property type="term" value="P:ATP synthesis coupled electron transport"/>
    <property type="evidence" value="ECO:0007669"/>
    <property type="project" value="InterPro"/>
</dbReference>
<keyword evidence="7 9" id="KW-0520">NAD</keyword>
<evidence type="ECO:0000256" key="5">
    <source>
        <dbReference type="ARBA" id="ARBA00022967"/>
    </source>
</evidence>
<dbReference type="InterPro" id="IPR003945">
    <property type="entry name" value="NU5C-like"/>
</dbReference>
<comment type="function">
    <text evidence="9">Core subunit of the mitochondrial membrane respiratory chain NADH dehydrogenase (Complex I) which catalyzes electron transfer from NADH through the respiratory chain, using ubiquinone as an electron acceptor. Essential for the catalytic activity and assembly of complex I.</text>
</comment>
<feature type="transmembrane region" description="Helical" evidence="9">
    <location>
        <begin position="419"/>
        <end position="443"/>
    </location>
</feature>
<dbReference type="InterPro" id="IPR018393">
    <property type="entry name" value="NADHpl_OxRdtase_5_subgr"/>
</dbReference>
<feature type="transmembrane region" description="Helical" evidence="9">
    <location>
        <begin position="253"/>
        <end position="269"/>
    </location>
</feature>
<dbReference type="InterPro" id="IPR001750">
    <property type="entry name" value="ND/Mrp_TM"/>
</dbReference>
<feature type="domain" description="NADH:quinone oxidoreductase/Mrp antiporter transmembrane" evidence="11">
    <location>
        <begin position="131"/>
        <end position="419"/>
    </location>
</feature>
<dbReference type="PRINTS" id="PR01434">
    <property type="entry name" value="NADHDHGNASE5"/>
</dbReference>
<dbReference type="EC" id="7.1.1.2" evidence="9"/>
<evidence type="ECO:0000256" key="4">
    <source>
        <dbReference type="ARBA" id="ARBA00022692"/>
    </source>
</evidence>
<keyword evidence="8 9" id="KW-0472">Membrane</keyword>
<feature type="transmembrane region" description="Helical" evidence="9">
    <location>
        <begin position="341"/>
        <end position="358"/>
    </location>
</feature>
<protein>
    <recommendedName>
        <fullName evidence="9">NADH-ubiquinone oxidoreductase chain 5</fullName>
        <ecNumber evidence="9">7.1.1.2</ecNumber>
    </recommendedName>
</protein>
<geneLocation type="mitochondrion" evidence="13"/>
<feature type="transmembrane region" description="Helical" evidence="9">
    <location>
        <begin position="378"/>
        <end position="398"/>
    </location>
</feature>
<evidence type="ECO:0000256" key="6">
    <source>
        <dbReference type="ARBA" id="ARBA00022989"/>
    </source>
</evidence>
<feature type="transmembrane region" description="Helical" evidence="9">
    <location>
        <begin position="135"/>
        <end position="154"/>
    </location>
</feature>
<keyword evidence="4 9" id="KW-0812">Transmembrane</keyword>
<feature type="transmembrane region" description="Helical" evidence="9">
    <location>
        <begin position="309"/>
        <end position="329"/>
    </location>
</feature>
<dbReference type="GO" id="GO:0016020">
    <property type="term" value="C:membrane"/>
    <property type="evidence" value="ECO:0007669"/>
    <property type="project" value="UniProtKB-SubCell"/>
</dbReference>
<sequence>MYLLIVFLPLLGSSVAGFFGRFLGSEGTAIMTTTCVSFSSILSLIAFYEVAPGASACYLRIAPWISSEMFDASWGFFDSPTVVMLIVVTSISSLVHLYSISYMSEDPHSPRFMCYLSILTFFMSMLVTGDNSLQLFLGWEGVGLASYLLIHFWFTRLQADKAATKAMPVNRVGDFGLAPGILGRFTLFQTVDFSTIFARASAPRNSWISCNMRFNAITLICILLFIGAVGKSAQIGLHTWSPDAMEGPTPVSASIHAATMVTAGVFMIARCSPLFEYPPTALIVITSAGATTSFLAATTGILQNDLKRVIAYSTCSQLGYMIFACGISNYSVSVFHLMNHAFFKALLFLSAGSVIHAMSDEQDMRKMGGLASSFPFTYAMMLMGSLSLIGFPFLTGFYSKDVILELAYTKYTISGNFAFWLGSVSVLFTSYYSFRLLFLTFLVPTNSFGRDILRCHDAPIPMAIPSILLALGSLFVGYLATNFWANSPFVLPKNEILAESEFAAPTITKLIPIPFSTSGASVAYNVNPVADQFQRAFQTSTFCNRLYSFFNKRWFFDQVLNDFLVRSFLRFGYEVSFEALDKGAIEILGPYGISYTFRRLAERISQLQSGFVVRRVRYDLWPPAWWGRLLRCG</sequence>
<comment type="catalytic activity">
    <reaction evidence="9">
        <text>a ubiquinone + NADH + 5 H(+)(in) = a ubiquinol + NAD(+) + 4 H(+)(out)</text>
        <dbReference type="Rhea" id="RHEA:29091"/>
        <dbReference type="Rhea" id="RHEA-COMP:9565"/>
        <dbReference type="Rhea" id="RHEA-COMP:9566"/>
        <dbReference type="ChEBI" id="CHEBI:15378"/>
        <dbReference type="ChEBI" id="CHEBI:16389"/>
        <dbReference type="ChEBI" id="CHEBI:17976"/>
        <dbReference type="ChEBI" id="CHEBI:57540"/>
        <dbReference type="ChEBI" id="CHEBI:57945"/>
        <dbReference type="EC" id="7.1.1.2"/>
    </reaction>
</comment>
<evidence type="ECO:0000256" key="2">
    <source>
        <dbReference type="ARBA" id="ARBA00008200"/>
    </source>
</evidence>
<evidence type="ECO:0000256" key="3">
    <source>
        <dbReference type="ARBA" id="ARBA00022448"/>
    </source>
</evidence>
<accession>A0A7H0DH54</accession>
<dbReference type="AlphaFoldDB" id="A0A7H0DH54"/>
<dbReference type="GO" id="GO:0008137">
    <property type="term" value="F:NADH dehydrogenase (ubiquinone) activity"/>
    <property type="evidence" value="ECO:0007669"/>
    <property type="project" value="UniProtKB-EC"/>
</dbReference>
<keyword evidence="10" id="KW-0732">Signal</keyword>
<evidence type="ECO:0000256" key="7">
    <source>
        <dbReference type="ARBA" id="ARBA00023027"/>
    </source>
</evidence>
<keyword evidence="5" id="KW-1278">Translocase</keyword>
<dbReference type="Pfam" id="PF00662">
    <property type="entry name" value="Proton_antipo_N"/>
    <property type="match status" value="1"/>
</dbReference>
<dbReference type="PANTHER" id="PTHR42829:SF2">
    <property type="entry name" value="NADH-UBIQUINONE OXIDOREDUCTASE CHAIN 5"/>
    <property type="match status" value="1"/>
</dbReference>
<evidence type="ECO:0000256" key="10">
    <source>
        <dbReference type="SAM" id="SignalP"/>
    </source>
</evidence>
<feature type="chain" id="PRO_5028801026" description="NADH-ubiquinone oxidoreductase chain 5" evidence="10">
    <location>
        <begin position="17"/>
        <end position="633"/>
    </location>
</feature>
<feature type="domain" description="NADH-Ubiquinone oxidoreductase (complex I) chain 5 N-terminal" evidence="12">
    <location>
        <begin position="64"/>
        <end position="113"/>
    </location>
</feature>
<feature type="transmembrane region" description="Helical" evidence="9">
    <location>
        <begin position="112"/>
        <end position="129"/>
    </location>
</feature>
<evidence type="ECO:0000259" key="12">
    <source>
        <dbReference type="Pfam" id="PF00662"/>
    </source>
</evidence>
<gene>
    <name evidence="13" type="primary">nad5</name>
</gene>
<reference evidence="13" key="1">
    <citation type="submission" date="2020-01" db="EMBL/GenBank/DDBJ databases">
        <title>The complete mitochondrial genome of new species candidate of Rosa rugosa (Rosaceae).</title>
        <authorList>
            <person name="Park J."/>
            <person name="Xi H."/>
            <person name="Kim Y."/>
        </authorList>
    </citation>
    <scope>NUCLEOTIDE SEQUENCE</scope>
</reference>
<evidence type="ECO:0000256" key="9">
    <source>
        <dbReference type="RuleBase" id="RU003404"/>
    </source>
</evidence>
<feature type="transmembrane region" description="Helical" evidence="9">
    <location>
        <begin position="281"/>
        <end position="303"/>
    </location>
</feature>
<dbReference type="GO" id="GO:0003954">
    <property type="term" value="F:NADH dehydrogenase activity"/>
    <property type="evidence" value="ECO:0007669"/>
    <property type="project" value="TreeGrafter"/>
</dbReference>
<feature type="transmembrane region" description="Helical" evidence="9">
    <location>
        <begin position="82"/>
        <end position="100"/>
    </location>
</feature>
<comment type="subcellular location">
    <subcellularLocation>
        <location evidence="1">Membrane</location>
        <topology evidence="1">Multi-pass membrane protein</topology>
    </subcellularLocation>
</comment>
<comment type="similarity">
    <text evidence="2 9">Belongs to the complex I subunit 5 family.</text>
</comment>
<dbReference type="PANTHER" id="PTHR42829">
    <property type="entry name" value="NADH-UBIQUINONE OXIDOREDUCTASE CHAIN 5"/>
    <property type="match status" value="1"/>
</dbReference>
<evidence type="ECO:0000256" key="1">
    <source>
        <dbReference type="ARBA" id="ARBA00004141"/>
    </source>
</evidence>
<name>A0A7H0DH54_9ROSA</name>
<keyword evidence="9" id="KW-0830">Ubiquinone</keyword>
<keyword evidence="6 9" id="KW-1133">Transmembrane helix</keyword>
<dbReference type="GO" id="GO:0009536">
    <property type="term" value="C:plastid"/>
    <property type="evidence" value="ECO:0007669"/>
    <property type="project" value="UniProtKB-ARBA"/>
</dbReference>
<dbReference type="Pfam" id="PF00361">
    <property type="entry name" value="Proton_antipo_M"/>
    <property type="match status" value="1"/>
</dbReference>
<dbReference type="NCBIfam" id="TIGR01974">
    <property type="entry name" value="NDH_I_L"/>
    <property type="match status" value="1"/>
</dbReference>
<proteinExistence type="inferred from homology"/>
<dbReference type="NCBIfam" id="NF005141">
    <property type="entry name" value="PRK06590.1"/>
    <property type="match status" value="1"/>
</dbReference>
<organism evidence="13">
    <name type="scientific">Rosa sp. JP-2020</name>
    <dbReference type="NCBI Taxonomy" id="2761897"/>
    <lineage>
        <taxon>Eukaryota</taxon>
        <taxon>Viridiplantae</taxon>
        <taxon>Streptophyta</taxon>
        <taxon>Embryophyta</taxon>
        <taxon>Tracheophyta</taxon>
        <taxon>Spermatophyta</taxon>
        <taxon>Magnoliopsida</taxon>
        <taxon>eudicotyledons</taxon>
        <taxon>Gunneridae</taxon>
        <taxon>Pentapetalae</taxon>
        <taxon>rosids</taxon>
        <taxon>fabids</taxon>
        <taxon>Rosales</taxon>
        <taxon>Rosaceae</taxon>
        <taxon>Rosoideae</taxon>
        <taxon>Rosoideae incertae sedis</taxon>
        <taxon>Rosa</taxon>
    </lineage>
</organism>
<feature type="signal peptide" evidence="10">
    <location>
        <begin position="1"/>
        <end position="16"/>
    </location>
</feature>
<keyword evidence="3 9" id="KW-0813">Transport</keyword>
<dbReference type="InterPro" id="IPR001516">
    <property type="entry name" value="Proton_antipo_N"/>
</dbReference>
<evidence type="ECO:0000256" key="8">
    <source>
        <dbReference type="ARBA" id="ARBA00023136"/>
    </source>
</evidence>
<dbReference type="GO" id="GO:0015990">
    <property type="term" value="P:electron transport coupled proton transport"/>
    <property type="evidence" value="ECO:0007669"/>
    <property type="project" value="TreeGrafter"/>
</dbReference>
<dbReference type="EMBL" id="MN909970">
    <property type="protein sequence ID" value="QNP08664.1"/>
    <property type="molecule type" value="Genomic_DNA"/>
</dbReference>